<reference evidence="1" key="1">
    <citation type="submission" date="2021-02" db="EMBL/GenBank/DDBJ databases">
        <title>Genome-Resolved Metagenomics of a Microbial Community Performing Photosynthetic Biological Nutrient Removal.</title>
        <authorList>
            <person name="Mcdaniel E.A."/>
        </authorList>
    </citation>
    <scope>NUCLEOTIDE SEQUENCE</scope>
    <source>
        <strain evidence="1">UWPOB_OBS1</strain>
    </source>
</reference>
<dbReference type="Proteomes" id="UP000664277">
    <property type="component" value="Unassembled WGS sequence"/>
</dbReference>
<name>A0A8J7PKD9_9BACT</name>
<comment type="caution">
    <text evidence="1">The sequence shown here is derived from an EMBL/GenBank/DDBJ whole genome shotgun (WGS) entry which is preliminary data.</text>
</comment>
<protein>
    <submittedName>
        <fullName evidence="1">Uncharacterized protein</fullName>
    </submittedName>
</protein>
<evidence type="ECO:0000313" key="1">
    <source>
        <dbReference type="EMBL" id="MBN8662877.1"/>
    </source>
</evidence>
<dbReference type="AlphaFoldDB" id="A0A8J7PKD9"/>
<sequence>MRSELPLVISRQEFLDVPNTNAETRSFSLMGAESQMGDTWWQIRSVDPEAGKILAIMCWKEYICDQVGEATRQITLNASFYPGTENKTMLVFQWDLVSSFNRNQANQEIDQFMAAVKNGLGA</sequence>
<organism evidence="1 2">
    <name type="scientific">Candidatus Obscuribacter phosphatis</name>
    <dbReference type="NCBI Taxonomy" id="1906157"/>
    <lineage>
        <taxon>Bacteria</taxon>
        <taxon>Bacillati</taxon>
        <taxon>Candidatus Melainabacteria</taxon>
        <taxon>Candidatus Obscuribacterales</taxon>
        <taxon>Candidatus Obscuribacteraceae</taxon>
        <taxon>Candidatus Obscuribacter</taxon>
    </lineage>
</organism>
<dbReference type="EMBL" id="JAFLCK010000061">
    <property type="protein sequence ID" value="MBN8662877.1"/>
    <property type="molecule type" value="Genomic_DNA"/>
</dbReference>
<accession>A0A8J7PKD9</accession>
<proteinExistence type="predicted"/>
<evidence type="ECO:0000313" key="2">
    <source>
        <dbReference type="Proteomes" id="UP000664277"/>
    </source>
</evidence>
<gene>
    <name evidence="1" type="ORF">J0M35_21095</name>
</gene>